<reference evidence="1 2" key="1">
    <citation type="journal article" date="2011" name="J. Bacteriol.">
        <title>Complete genome sequence of Paenibacillus polymyxa SC2, a strain of plant growth-promoting Rhizobacterium with broad-spectrum antimicrobial activity.</title>
        <authorList>
            <person name="Ma M."/>
            <person name="Wang C."/>
            <person name="Ding Y."/>
            <person name="Li L."/>
            <person name="Shen D."/>
            <person name="Jiang X."/>
            <person name="Guan D."/>
            <person name="Cao F."/>
            <person name="Chen H."/>
            <person name="Feng R."/>
            <person name="Wang X."/>
            <person name="Ge Y."/>
            <person name="Yao L."/>
            <person name="Bing X."/>
            <person name="Yang X."/>
            <person name="Li J."/>
            <person name="Du B."/>
        </authorList>
    </citation>
    <scope>NUCLEOTIDE SEQUENCE [LARGE SCALE GENOMIC DNA]</scope>
    <source>
        <strain evidence="1 2">SC2</strain>
        <plasmid evidence="2">pSC2</plasmid>
    </source>
</reference>
<dbReference type="KEGG" id="ppm:PPSC2_28385"/>
<protein>
    <submittedName>
        <fullName evidence="1">Uncharacterized protein</fullName>
    </submittedName>
</protein>
<name>A0A0D5ZCW6_PAEPS</name>
<proteinExistence type="predicted"/>
<geneLocation type="plasmid" evidence="1 2">
    <name>pSC2</name>
</geneLocation>
<evidence type="ECO:0000313" key="1">
    <source>
        <dbReference type="EMBL" id="AKA44396.1"/>
    </source>
</evidence>
<organism evidence="1 2">
    <name type="scientific">Paenibacillus polymyxa (strain SC2)</name>
    <name type="common">Bacillus polymyxa</name>
    <dbReference type="NCBI Taxonomy" id="886882"/>
    <lineage>
        <taxon>Bacteria</taxon>
        <taxon>Bacillati</taxon>
        <taxon>Bacillota</taxon>
        <taxon>Bacilli</taxon>
        <taxon>Bacillales</taxon>
        <taxon>Paenibacillaceae</taxon>
        <taxon>Paenibacillus</taxon>
    </lineage>
</organism>
<dbReference type="HOGENOM" id="CLU_2539434_0_0_9"/>
<accession>A0A0D5ZCW6</accession>
<keyword evidence="1" id="KW-0614">Plasmid</keyword>
<evidence type="ECO:0000313" key="2">
    <source>
        <dbReference type="Proteomes" id="UP000006868"/>
    </source>
</evidence>
<dbReference type="PATRIC" id="fig|886882.15.peg.6020"/>
<gene>
    <name evidence="1" type="ORF">PPSC2_28385</name>
</gene>
<dbReference type="EMBL" id="CP002214">
    <property type="protein sequence ID" value="AKA44396.1"/>
    <property type="molecule type" value="Genomic_DNA"/>
</dbReference>
<dbReference type="AlphaFoldDB" id="A0A0D5ZCW6"/>
<sequence>MRHSAHCVAPQNPLKASLTFSGDFTNGYVFYVVIGKVFEIKGGATLSQNNELPHGAHYITVKTAKPTVGLEALAVGFALSSAK</sequence>
<dbReference type="Proteomes" id="UP000006868">
    <property type="component" value="Plasmid pSC2"/>
</dbReference>